<evidence type="ECO:0000256" key="5">
    <source>
        <dbReference type="ARBA" id="ARBA00023015"/>
    </source>
</evidence>
<keyword evidence="5" id="KW-0805">Transcription regulation</keyword>
<evidence type="ECO:0000256" key="1">
    <source>
        <dbReference type="ARBA" id="ARBA00022723"/>
    </source>
</evidence>
<dbReference type="EMBL" id="CM001220">
    <property type="protein sequence ID" value="AES89387.2"/>
    <property type="molecule type" value="Genomic_DNA"/>
</dbReference>
<dbReference type="SMART" id="SM00355">
    <property type="entry name" value="ZnF_C2H2"/>
    <property type="match status" value="2"/>
</dbReference>
<feature type="domain" description="C2H2-type" evidence="9">
    <location>
        <begin position="33"/>
        <end position="60"/>
    </location>
</feature>
<dbReference type="PROSITE" id="PS00028">
    <property type="entry name" value="ZINC_FINGER_C2H2_1"/>
    <property type="match status" value="2"/>
</dbReference>
<evidence type="ECO:0000313" key="12">
    <source>
        <dbReference type="Proteomes" id="UP000002051"/>
    </source>
</evidence>
<evidence type="ECO:0000259" key="9">
    <source>
        <dbReference type="PROSITE" id="PS50157"/>
    </source>
</evidence>
<dbReference type="PANTHER" id="PTHR45988:SF90">
    <property type="entry name" value="ZINC FINGER PROTEIN ZAT10-LIKE"/>
    <property type="match status" value="1"/>
</dbReference>
<accession>G7JNE6</accession>
<reference evidence="11" key="3">
    <citation type="submission" date="2015-04" db="UniProtKB">
        <authorList>
            <consortium name="EnsemblPlants"/>
        </authorList>
    </citation>
    <scope>IDENTIFICATION</scope>
    <source>
        <strain evidence="11">cv. Jemalong A17</strain>
    </source>
</reference>
<keyword evidence="4" id="KW-0862">Zinc</keyword>
<dbReference type="GO" id="GO:0006355">
    <property type="term" value="P:regulation of DNA-templated transcription"/>
    <property type="evidence" value="ECO:0000318"/>
    <property type="project" value="GO_Central"/>
</dbReference>
<evidence type="ECO:0000256" key="2">
    <source>
        <dbReference type="ARBA" id="ARBA00022737"/>
    </source>
</evidence>
<dbReference type="GO" id="GO:0005634">
    <property type="term" value="C:nucleus"/>
    <property type="evidence" value="ECO:0000318"/>
    <property type="project" value="GO_Central"/>
</dbReference>
<dbReference type="Pfam" id="PF13912">
    <property type="entry name" value="zf-C2H2_6"/>
    <property type="match status" value="2"/>
</dbReference>
<dbReference type="EnsemblPlants" id="AES89387">
    <property type="protein sequence ID" value="AES89387"/>
    <property type="gene ID" value="MTR_4g073310"/>
</dbReference>
<feature type="domain" description="C2H2-type" evidence="9">
    <location>
        <begin position="73"/>
        <end position="100"/>
    </location>
</feature>
<proteinExistence type="predicted"/>
<dbReference type="GO" id="GO:0003700">
    <property type="term" value="F:DNA-binding transcription factor activity"/>
    <property type="evidence" value="ECO:0000318"/>
    <property type="project" value="GO_Central"/>
</dbReference>
<dbReference type="InterPro" id="IPR013087">
    <property type="entry name" value="Znf_C2H2_type"/>
</dbReference>
<keyword evidence="3 7" id="KW-0863">Zinc-finger</keyword>
<evidence type="ECO:0000313" key="11">
    <source>
        <dbReference type="EnsemblPlants" id="AES89387"/>
    </source>
</evidence>
<keyword evidence="2" id="KW-0677">Repeat</keyword>
<dbReference type="InterPro" id="IPR036236">
    <property type="entry name" value="Znf_C2H2_sf"/>
</dbReference>
<keyword evidence="12" id="KW-1185">Reference proteome</keyword>
<reference evidence="10 12" key="2">
    <citation type="journal article" date="2014" name="BMC Genomics">
        <title>An improved genome release (version Mt4.0) for the model legume Medicago truncatula.</title>
        <authorList>
            <person name="Tang H."/>
            <person name="Krishnakumar V."/>
            <person name="Bidwell S."/>
            <person name="Rosen B."/>
            <person name="Chan A."/>
            <person name="Zhou S."/>
            <person name="Gentzbittel L."/>
            <person name="Childs K.L."/>
            <person name="Yandell M."/>
            <person name="Gundlach H."/>
            <person name="Mayer K.F."/>
            <person name="Schwartz D.C."/>
            <person name="Town C.D."/>
        </authorList>
    </citation>
    <scope>GENOME REANNOTATION</scope>
    <source>
        <strain evidence="11 12">cv. Jemalong A17</strain>
    </source>
</reference>
<dbReference type="SUPFAM" id="SSF57667">
    <property type="entry name" value="beta-beta-alpha zinc fingers"/>
    <property type="match status" value="1"/>
</dbReference>
<dbReference type="PANTHER" id="PTHR45988">
    <property type="entry name" value="C2H2 TYPE ZINC FINGER TRANSCRIPTION FACTOR FAMILY-RELATED"/>
    <property type="match status" value="1"/>
</dbReference>
<evidence type="ECO:0000256" key="3">
    <source>
        <dbReference type="ARBA" id="ARBA00022771"/>
    </source>
</evidence>
<dbReference type="Proteomes" id="UP000002051">
    <property type="component" value="Chromosome 4"/>
</dbReference>
<name>G7JNE6_MEDTR</name>
<evidence type="ECO:0000256" key="4">
    <source>
        <dbReference type="ARBA" id="ARBA00022833"/>
    </source>
</evidence>
<dbReference type="HOGENOM" id="CLU_1002445_0_0_1"/>
<dbReference type="AlphaFoldDB" id="G7JNE6"/>
<dbReference type="InterPro" id="IPR044653">
    <property type="entry name" value="AZF1/2/3-like"/>
</dbReference>
<reference evidence="10 12" key="1">
    <citation type="journal article" date="2011" name="Nature">
        <title>The Medicago genome provides insight into the evolution of rhizobial symbioses.</title>
        <authorList>
            <person name="Young N.D."/>
            <person name="Debelle F."/>
            <person name="Oldroyd G.E."/>
            <person name="Geurts R."/>
            <person name="Cannon S.B."/>
            <person name="Udvardi M.K."/>
            <person name="Benedito V.A."/>
            <person name="Mayer K.F."/>
            <person name="Gouzy J."/>
            <person name="Schoof H."/>
            <person name="Van de Peer Y."/>
            <person name="Proost S."/>
            <person name="Cook D.R."/>
            <person name="Meyers B.C."/>
            <person name="Spannagl M."/>
            <person name="Cheung F."/>
            <person name="De Mita S."/>
            <person name="Krishnakumar V."/>
            <person name="Gundlach H."/>
            <person name="Zhou S."/>
            <person name="Mudge J."/>
            <person name="Bharti A.K."/>
            <person name="Murray J.D."/>
            <person name="Naoumkina M.A."/>
            <person name="Rosen B."/>
            <person name="Silverstein K.A."/>
            <person name="Tang H."/>
            <person name="Rombauts S."/>
            <person name="Zhao P.X."/>
            <person name="Zhou P."/>
            <person name="Barbe V."/>
            <person name="Bardou P."/>
            <person name="Bechner M."/>
            <person name="Bellec A."/>
            <person name="Berger A."/>
            <person name="Berges H."/>
            <person name="Bidwell S."/>
            <person name="Bisseling T."/>
            <person name="Choisne N."/>
            <person name="Couloux A."/>
            <person name="Denny R."/>
            <person name="Deshpande S."/>
            <person name="Dai X."/>
            <person name="Doyle J.J."/>
            <person name="Dudez A.M."/>
            <person name="Farmer A.D."/>
            <person name="Fouteau S."/>
            <person name="Franken C."/>
            <person name="Gibelin C."/>
            <person name="Gish J."/>
            <person name="Goldstein S."/>
            <person name="Gonzalez A.J."/>
            <person name="Green P.J."/>
            <person name="Hallab A."/>
            <person name="Hartog M."/>
            <person name="Hua A."/>
            <person name="Humphray S.J."/>
            <person name="Jeong D.H."/>
            <person name="Jing Y."/>
            <person name="Jocker A."/>
            <person name="Kenton S.M."/>
            <person name="Kim D.J."/>
            <person name="Klee K."/>
            <person name="Lai H."/>
            <person name="Lang C."/>
            <person name="Lin S."/>
            <person name="Macmil S.L."/>
            <person name="Magdelenat G."/>
            <person name="Matthews L."/>
            <person name="McCorrison J."/>
            <person name="Monaghan E.L."/>
            <person name="Mun J.H."/>
            <person name="Najar F.Z."/>
            <person name="Nicholson C."/>
            <person name="Noirot C."/>
            <person name="O'Bleness M."/>
            <person name="Paule C.R."/>
            <person name="Poulain J."/>
            <person name="Prion F."/>
            <person name="Qin B."/>
            <person name="Qu C."/>
            <person name="Retzel E.F."/>
            <person name="Riddle C."/>
            <person name="Sallet E."/>
            <person name="Samain S."/>
            <person name="Samson N."/>
            <person name="Sanders I."/>
            <person name="Saurat O."/>
            <person name="Scarpelli C."/>
            <person name="Schiex T."/>
            <person name="Segurens B."/>
            <person name="Severin A.J."/>
            <person name="Sherrier D.J."/>
            <person name="Shi R."/>
            <person name="Sims S."/>
            <person name="Singer S.R."/>
            <person name="Sinharoy S."/>
            <person name="Sterck L."/>
            <person name="Viollet A."/>
            <person name="Wang B.B."/>
            <person name="Wang K."/>
            <person name="Wang M."/>
            <person name="Wang X."/>
            <person name="Warfsmann J."/>
            <person name="Weissenbach J."/>
            <person name="White D.D."/>
            <person name="White J.D."/>
            <person name="Wiley G.B."/>
            <person name="Wincker P."/>
            <person name="Xing Y."/>
            <person name="Yang L."/>
            <person name="Yao Z."/>
            <person name="Ying F."/>
            <person name="Zhai J."/>
            <person name="Zhou L."/>
            <person name="Zuber A."/>
            <person name="Denarie J."/>
            <person name="Dixon R.A."/>
            <person name="May G.D."/>
            <person name="Schwartz D.C."/>
            <person name="Rogers J."/>
            <person name="Quetier F."/>
            <person name="Town C.D."/>
            <person name="Roe B.A."/>
        </authorList>
    </citation>
    <scope>NUCLEOTIDE SEQUENCE [LARGE SCALE GENOMIC DNA]</scope>
    <source>
        <strain evidence="10">A17</strain>
        <strain evidence="11 12">cv. Jemalong A17</strain>
    </source>
</reference>
<keyword evidence="6" id="KW-0804">Transcription</keyword>
<protein>
    <submittedName>
        <fullName evidence="10">C2H2-type zinc-finger protein</fullName>
    </submittedName>
</protein>
<accession>A0A0C3WZG7</accession>
<evidence type="ECO:0000313" key="10">
    <source>
        <dbReference type="EMBL" id="AES89387.2"/>
    </source>
</evidence>
<evidence type="ECO:0000256" key="6">
    <source>
        <dbReference type="ARBA" id="ARBA00023163"/>
    </source>
</evidence>
<organism evidence="10 12">
    <name type="scientific">Medicago truncatula</name>
    <name type="common">Barrel medic</name>
    <name type="synonym">Medicago tribuloides</name>
    <dbReference type="NCBI Taxonomy" id="3880"/>
    <lineage>
        <taxon>Eukaryota</taxon>
        <taxon>Viridiplantae</taxon>
        <taxon>Streptophyta</taxon>
        <taxon>Embryophyta</taxon>
        <taxon>Tracheophyta</taxon>
        <taxon>Spermatophyta</taxon>
        <taxon>Magnoliopsida</taxon>
        <taxon>eudicotyledons</taxon>
        <taxon>Gunneridae</taxon>
        <taxon>Pentapetalae</taxon>
        <taxon>rosids</taxon>
        <taxon>fabids</taxon>
        <taxon>Fabales</taxon>
        <taxon>Fabaceae</taxon>
        <taxon>Papilionoideae</taxon>
        <taxon>50 kb inversion clade</taxon>
        <taxon>NPAAA clade</taxon>
        <taxon>Hologalegina</taxon>
        <taxon>IRL clade</taxon>
        <taxon>Trifolieae</taxon>
        <taxon>Medicago</taxon>
    </lineage>
</organism>
<dbReference type="GO" id="GO:0000976">
    <property type="term" value="F:transcription cis-regulatory region binding"/>
    <property type="evidence" value="ECO:0000318"/>
    <property type="project" value="GO_Central"/>
</dbReference>
<dbReference type="Gene3D" id="3.30.160.60">
    <property type="entry name" value="Classic Zinc Finger"/>
    <property type="match status" value="1"/>
</dbReference>
<dbReference type="GO" id="GO:0008270">
    <property type="term" value="F:zinc ion binding"/>
    <property type="evidence" value="ECO:0007669"/>
    <property type="project" value="UniProtKB-KW"/>
</dbReference>
<feature type="region of interest" description="Disordered" evidence="8">
    <location>
        <begin position="185"/>
        <end position="227"/>
    </location>
</feature>
<gene>
    <name evidence="10" type="ordered locus">MTR_4g073310</name>
</gene>
<dbReference type="PROSITE" id="PS50157">
    <property type="entry name" value="ZINC_FINGER_C2H2_2"/>
    <property type="match status" value="2"/>
</dbReference>
<dbReference type="STRING" id="3880.G7JNE6"/>
<sequence>MRKKGTPSCSFYNPCSSFHSFHDNEKSQGPRMYECELCGKRFNSGNALGGHKTSHRRSHLQRHDKYDDEKQKHRCPVCNKVFSSNKAFCGHMILHHEKGSKSIHSPTTFLEQFQFQVAQTLFNMSCAAAGGGGDHGQVHKKFKVSSNVDNDKIKVKENNNNNSKKSLRLIFKIKDNKVWQCIQGEEKKKNNEGGGTGMEQSSNELKPKGVVMNFDLNELPTEDVAHE</sequence>
<evidence type="ECO:0000256" key="7">
    <source>
        <dbReference type="PROSITE-ProRule" id="PRU00042"/>
    </source>
</evidence>
<evidence type="ECO:0000256" key="8">
    <source>
        <dbReference type="SAM" id="MobiDB-lite"/>
    </source>
</evidence>
<keyword evidence="1" id="KW-0479">Metal-binding</keyword>